<dbReference type="NCBIfam" id="NF033832">
    <property type="entry name" value="sce7726_fam"/>
    <property type="match status" value="1"/>
</dbReference>
<accession>A0A917C1R8</accession>
<dbReference type="RefSeq" id="WP_188664391.1">
    <property type="nucleotide sequence ID" value="NZ_BMHV01000012.1"/>
</dbReference>
<dbReference type="PROSITE" id="PS50890">
    <property type="entry name" value="PUA"/>
    <property type="match status" value="1"/>
</dbReference>
<proteinExistence type="predicted"/>
<gene>
    <name evidence="1" type="ORF">GCM10011332_19920</name>
</gene>
<evidence type="ECO:0008006" key="3">
    <source>
        <dbReference type="Google" id="ProtNLM"/>
    </source>
</evidence>
<name>A0A917C1R8_9PROT</name>
<protein>
    <recommendedName>
        <fullName evidence="3">Protein cII</fullName>
    </recommendedName>
</protein>
<dbReference type="EMBL" id="BMHV01000012">
    <property type="protein sequence ID" value="GGF65846.1"/>
    <property type="molecule type" value="Genomic_DNA"/>
</dbReference>
<dbReference type="AlphaFoldDB" id="A0A917C1R8"/>
<evidence type="ECO:0000313" key="2">
    <source>
        <dbReference type="Proteomes" id="UP000632498"/>
    </source>
</evidence>
<evidence type="ECO:0000313" key="1">
    <source>
        <dbReference type="EMBL" id="GGF65846.1"/>
    </source>
</evidence>
<comment type="caution">
    <text evidence="1">The sequence shown here is derived from an EMBL/GenBank/DDBJ whole genome shotgun (WGS) entry which is preliminary data.</text>
</comment>
<dbReference type="InterPro" id="IPR047729">
    <property type="entry name" value="Sce7726-like"/>
</dbReference>
<organism evidence="1 2">
    <name type="scientific">Terasakiella brassicae</name>
    <dbReference type="NCBI Taxonomy" id="1634917"/>
    <lineage>
        <taxon>Bacteria</taxon>
        <taxon>Pseudomonadati</taxon>
        <taxon>Pseudomonadota</taxon>
        <taxon>Alphaproteobacteria</taxon>
        <taxon>Rhodospirillales</taxon>
        <taxon>Terasakiellaceae</taxon>
        <taxon>Terasakiella</taxon>
    </lineage>
</organism>
<dbReference type="Proteomes" id="UP000632498">
    <property type="component" value="Unassembled WGS sequence"/>
</dbReference>
<keyword evidence="2" id="KW-1185">Reference proteome</keyword>
<reference evidence="1" key="1">
    <citation type="journal article" date="2014" name="Int. J. Syst. Evol. Microbiol.">
        <title>Complete genome sequence of Corynebacterium casei LMG S-19264T (=DSM 44701T), isolated from a smear-ripened cheese.</title>
        <authorList>
            <consortium name="US DOE Joint Genome Institute (JGI-PGF)"/>
            <person name="Walter F."/>
            <person name="Albersmeier A."/>
            <person name="Kalinowski J."/>
            <person name="Ruckert C."/>
        </authorList>
    </citation>
    <scope>NUCLEOTIDE SEQUENCE</scope>
    <source>
        <strain evidence="1">CGMCC 1.15254</strain>
    </source>
</reference>
<sequence length="263" mass="30420">MPKPLTKAREPEIKAEVLNHLLSEGAVDSESTIFNEFTIDRYSRRVDLAVLSDGQLIAFEIKSSGDTLTRLDGQVDKYLKFFDKVIIVSASKHLRKITEIAPQGVGIWEFSSDKIRVLKKGRSNKVIDKEHLLKLMKVNELRAASKKFRIATEAKDRNQIEYELKKISPERLRETAFRALAKRFQQSSQLFWERIGQNEVRPKDLSLLSKYSYHRANSDKKMKTWTEWLSSIEEDPYLLQASKLHADNIFGEVPPEIKKKLES</sequence>
<reference evidence="1" key="2">
    <citation type="submission" date="2020-09" db="EMBL/GenBank/DDBJ databases">
        <authorList>
            <person name="Sun Q."/>
            <person name="Zhou Y."/>
        </authorList>
    </citation>
    <scope>NUCLEOTIDE SEQUENCE</scope>
    <source>
        <strain evidence="1">CGMCC 1.15254</strain>
    </source>
</reference>